<dbReference type="InterPro" id="IPR022879">
    <property type="entry name" value="V-ATPase_su_B/beta"/>
</dbReference>
<dbReference type="SUPFAM" id="SSF52540">
    <property type="entry name" value="P-loop containing nucleoside triphosphate hydrolases"/>
    <property type="match status" value="1"/>
</dbReference>
<keyword evidence="8" id="KW-0375">Hydrogen ion transport</keyword>
<feature type="region of interest" description="Disordered" evidence="9">
    <location>
        <begin position="454"/>
        <end position="505"/>
    </location>
</feature>
<dbReference type="NCBIfam" id="NF003235">
    <property type="entry name" value="PRK04196.1"/>
    <property type="match status" value="1"/>
</dbReference>
<dbReference type="Proteomes" id="UP000266273">
    <property type="component" value="Unassembled WGS sequence"/>
</dbReference>
<comment type="similarity">
    <text evidence="1 8">Belongs to the ATPase alpha/beta chains family.</text>
</comment>
<keyword evidence="6 8" id="KW-0406">Ion transport</keyword>
<keyword evidence="2 8" id="KW-0813">Transport</keyword>
<proteinExistence type="inferred from homology"/>
<evidence type="ECO:0000313" key="14">
    <source>
        <dbReference type="Proteomes" id="UP000266273"/>
    </source>
</evidence>
<evidence type="ECO:0000256" key="8">
    <source>
        <dbReference type="HAMAP-Rule" id="MF_00310"/>
    </source>
</evidence>
<dbReference type="PANTHER" id="PTHR43389:SF4">
    <property type="entry name" value="V-TYPE PROTON ATPASE SUBUNIT B"/>
    <property type="match status" value="1"/>
</dbReference>
<keyword evidence="3" id="KW-0547">Nucleotide-binding</keyword>
<protein>
    <recommendedName>
        <fullName evidence="8">V-type ATP synthase beta chain</fullName>
    </recommendedName>
    <alternativeName>
        <fullName evidence="8">V-ATPase subunit B</fullName>
    </alternativeName>
</protein>
<evidence type="ECO:0000256" key="2">
    <source>
        <dbReference type="ARBA" id="ARBA00022448"/>
    </source>
</evidence>
<evidence type="ECO:0000256" key="5">
    <source>
        <dbReference type="ARBA" id="ARBA00022967"/>
    </source>
</evidence>
<reference evidence="13 14" key="1">
    <citation type="submission" date="2018-08" db="EMBL/GenBank/DDBJ databases">
        <title>Genomic Encyclopedia of Archaeal and Bacterial Type Strains, Phase II (KMG-II): from individual species to whole genera.</title>
        <authorList>
            <person name="Goeker M."/>
        </authorList>
    </citation>
    <scope>NUCLEOTIDE SEQUENCE [LARGE SCALE GENOMIC DNA]</scope>
    <source>
        <strain evidence="13 14">DSM 5002</strain>
    </source>
</reference>
<evidence type="ECO:0000256" key="1">
    <source>
        <dbReference type="ARBA" id="ARBA00008936"/>
    </source>
</evidence>
<dbReference type="GO" id="GO:0042777">
    <property type="term" value="P:proton motive force-driven plasma membrane ATP synthesis"/>
    <property type="evidence" value="ECO:0007669"/>
    <property type="project" value="UniProtKB-UniRule"/>
</dbReference>
<dbReference type="PROSITE" id="PS00152">
    <property type="entry name" value="ATPASE_ALPHA_BETA"/>
    <property type="match status" value="1"/>
</dbReference>
<accession>A0A397Q4W5</accession>
<dbReference type="GO" id="GO:0046961">
    <property type="term" value="F:proton-transporting ATPase activity, rotational mechanism"/>
    <property type="evidence" value="ECO:0007669"/>
    <property type="project" value="TreeGrafter"/>
</dbReference>
<dbReference type="InterPro" id="IPR020003">
    <property type="entry name" value="ATPase_a/bsu_AS"/>
</dbReference>
<feature type="domain" description="ATP synthase A/B type C-terminal" evidence="12">
    <location>
        <begin position="361"/>
        <end position="457"/>
    </location>
</feature>
<evidence type="ECO:0000259" key="12">
    <source>
        <dbReference type="Pfam" id="PF22919"/>
    </source>
</evidence>
<dbReference type="InterPro" id="IPR000194">
    <property type="entry name" value="ATPase_F1/V1/A1_a/bsu_nucl-bd"/>
</dbReference>
<comment type="function">
    <text evidence="7 8">Produces ATP from ADP in the presence of a proton gradient across the membrane. The V-type beta chain is a regulatory subunit.</text>
</comment>
<evidence type="ECO:0000256" key="3">
    <source>
        <dbReference type="ARBA" id="ARBA00022741"/>
    </source>
</evidence>
<keyword evidence="4" id="KW-0067">ATP-binding</keyword>
<dbReference type="RefSeq" id="WP_119060965.1">
    <property type="nucleotide sequence ID" value="NZ_QXDF01000001.1"/>
</dbReference>
<dbReference type="InterPro" id="IPR055190">
    <property type="entry name" value="ATP-synt_VA_C"/>
</dbReference>
<evidence type="ECO:0000256" key="9">
    <source>
        <dbReference type="SAM" id="MobiDB-lite"/>
    </source>
</evidence>
<dbReference type="GO" id="GO:0046933">
    <property type="term" value="F:proton-transporting ATP synthase activity, rotational mechanism"/>
    <property type="evidence" value="ECO:0007669"/>
    <property type="project" value="UniProtKB-UniRule"/>
</dbReference>
<dbReference type="InterPro" id="IPR027417">
    <property type="entry name" value="P-loop_NTPase"/>
</dbReference>
<evidence type="ECO:0000259" key="11">
    <source>
        <dbReference type="Pfam" id="PF02874"/>
    </source>
</evidence>
<evidence type="ECO:0000256" key="4">
    <source>
        <dbReference type="ARBA" id="ARBA00022840"/>
    </source>
</evidence>
<sequence length="505" mass="55236">MSIWADLMVRGRAKAVEGPLLFLERNVEAGLHEAVEVLLEDEEPRVGQVTALDDDEMVIEVLETTTGMALEDVSVRFRGQPLQFGVGPGLLGRIFNGRGEPIDGGMPVAASSFRRISGEPLNPAKRALPQDFIETGVSAIDLLNSLIRGQKLPIFSSGGLPHDRLAIEIAQNARLRGEQAEEFAIVFVGIGISHDTAEAFRRAMEDSGALGHTALFLNLASEPSPQRLLAPRFALTAAEYLAYEEGRHVLVIMTDMTNYCEALREVSASHGEIPSRKGYPGYMYSDLASLYERAGWVRGGKGTLTQLPILTMPADDISHPIPDLTGYITEGQIVLDRELDHKGIYPPINVQPSLSRLFDQGTGEGYTHPDHPALANQLFASYAKAARVRVLASVVGQEGLTGTDRKYLQFADAFENELVSQDEPRTLEDTMAIGWRLLSDLPVSEMTRLSDEQIEKYLSEEAQEEGAEAEEPEEAESAEAEENEETGEQDDETEETGEAEAADGR</sequence>
<dbReference type="AlphaFoldDB" id="A0A397Q4W5"/>
<keyword evidence="8" id="KW-0066">ATP synthesis</keyword>
<name>A0A397Q4W5_9HYPH</name>
<comment type="caution">
    <text evidence="13">The sequence shown here is derived from an EMBL/GenBank/DDBJ whole genome shotgun (WGS) entry which is preliminary data.</text>
</comment>
<keyword evidence="5" id="KW-1278">Translocase</keyword>
<dbReference type="Pfam" id="PF00006">
    <property type="entry name" value="ATP-synt_ab"/>
    <property type="match status" value="1"/>
</dbReference>
<dbReference type="PANTHER" id="PTHR43389">
    <property type="entry name" value="V-TYPE PROTON ATPASE SUBUNIT B"/>
    <property type="match status" value="1"/>
</dbReference>
<gene>
    <name evidence="8" type="primary">atpB</name>
    <name evidence="13" type="ORF">BXY53_1243</name>
</gene>
<dbReference type="Pfam" id="PF02874">
    <property type="entry name" value="ATP-synt_ab_N"/>
    <property type="match status" value="1"/>
</dbReference>
<dbReference type="EMBL" id="QXDF01000001">
    <property type="protein sequence ID" value="RIA56142.1"/>
    <property type="molecule type" value="Genomic_DNA"/>
</dbReference>
<feature type="compositionally biased region" description="Acidic residues" evidence="9">
    <location>
        <begin position="461"/>
        <end position="505"/>
    </location>
</feature>
<dbReference type="Pfam" id="PF22919">
    <property type="entry name" value="ATP-synt_VA_C"/>
    <property type="match status" value="1"/>
</dbReference>
<evidence type="ECO:0000256" key="7">
    <source>
        <dbReference type="ARBA" id="ARBA00059599"/>
    </source>
</evidence>
<evidence type="ECO:0000259" key="10">
    <source>
        <dbReference type="Pfam" id="PF00006"/>
    </source>
</evidence>
<feature type="domain" description="ATPase F1/V1/A1 complex alpha/beta subunit N-terminal" evidence="11">
    <location>
        <begin position="15"/>
        <end position="77"/>
    </location>
</feature>
<dbReference type="CDD" id="cd01135">
    <property type="entry name" value="V_A-ATPase_B"/>
    <property type="match status" value="1"/>
</dbReference>
<evidence type="ECO:0000313" key="13">
    <source>
        <dbReference type="EMBL" id="RIA56142.1"/>
    </source>
</evidence>
<dbReference type="Gene3D" id="3.40.50.12240">
    <property type="match status" value="1"/>
</dbReference>
<evidence type="ECO:0000256" key="6">
    <source>
        <dbReference type="ARBA" id="ARBA00023065"/>
    </source>
</evidence>
<dbReference type="OrthoDB" id="9801639at2"/>
<dbReference type="GO" id="GO:0005524">
    <property type="term" value="F:ATP binding"/>
    <property type="evidence" value="ECO:0007669"/>
    <property type="project" value="UniProtKB-UniRule"/>
</dbReference>
<keyword evidence="14" id="KW-1185">Reference proteome</keyword>
<organism evidence="13 14">
    <name type="scientific">Dichotomicrobium thermohalophilum</name>
    <dbReference type="NCBI Taxonomy" id="933063"/>
    <lineage>
        <taxon>Bacteria</taxon>
        <taxon>Pseudomonadati</taxon>
        <taxon>Pseudomonadota</taxon>
        <taxon>Alphaproteobacteria</taxon>
        <taxon>Hyphomicrobiales</taxon>
        <taxon>Hyphomicrobiaceae</taxon>
        <taxon>Dichotomicrobium</taxon>
    </lineage>
</organism>
<feature type="domain" description="ATPase F1/V1/A1 complex alpha/beta subunit nucleotide-binding" evidence="10">
    <location>
        <begin position="136"/>
        <end position="355"/>
    </location>
</feature>
<dbReference type="InterPro" id="IPR004100">
    <property type="entry name" value="ATPase_F1/V1/A1_a/bsu_N"/>
</dbReference>
<dbReference type="HAMAP" id="MF_00310">
    <property type="entry name" value="ATP_synth_B_arch"/>
    <property type="match status" value="1"/>
</dbReference>